<evidence type="ECO:0000313" key="1">
    <source>
        <dbReference type="EMBL" id="SKC64672.1"/>
    </source>
</evidence>
<evidence type="ECO:0000313" key="2">
    <source>
        <dbReference type="Proteomes" id="UP000190961"/>
    </source>
</evidence>
<protein>
    <recommendedName>
        <fullName evidence="3">Surface glycan-binding protein B xyloglucan binding domain-containing protein</fullName>
    </recommendedName>
</protein>
<proteinExistence type="predicted"/>
<name>A0A1T5KLP1_9BACT</name>
<dbReference type="Proteomes" id="UP000190961">
    <property type="component" value="Unassembled WGS sequence"/>
</dbReference>
<dbReference type="AlphaFoldDB" id="A0A1T5KLP1"/>
<dbReference type="Gene3D" id="2.60.40.10">
    <property type="entry name" value="Immunoglobulins"/>
    <property type="match status" value="2"/>
</dbReference>
<accession>A0A1T5KLP1</accession>
<dbReference type="PROSITE" id="PS51257">
    <property type="entry name" value="PROKAR_LIPOPROTEIN"/>
    <property type="match status" value="1"/>
</dbReference>
<sequence>MKALSMKNLLYNRLCILQLLCMVVILTFITACKDDDADMEVPLITEVRNYAATPDDTLITSLHDGQWVVLQGKNMSAVTQVYFGSIPATFNRAFSTDESLVVQVPSIPFLSVPKDKLHIITAVGKGGTTSYEINITGSPIITHVRNYADSPNDTIVNSVAPGQLINFVGLNLNGATSINFQGVEADLTNVIYTDSSVIVKVPDDFSGGDASLANKITYTTGIGSTIYGIPIFDPAILEYYKDPLWTLLSGGIGNQKTWTIDFNAAGVSKKFAGPLFFSGDELRWNKECAKPGGNCWTWEPTWQGWMPEPKDYGTMTFDIKGVPVTPGLTVNQKGLADGKNGIFAGSYFLDTDAKTITFTDAVPLNMGWDNVDWSKAYLITLTEDGMQLGFKHKSKTEFELYNFIVK</sequence>
<gene>
    <name evidence="1" type="ORF">SAMN05660236_2345</name>
</gene>
<reference evidence="1 2" key="1">
    <citation type="submission" date="2017-02" db="EMBL/GenBank/DDBJ databases">
        <authorList>
            <person name="Peterson S.W."/>
        </authorList>
    </citation>
    <scope>NUCLEOTIDE SEQUENCE [LARGE SCALE GENOMIC DNA]</scope>
    <source>
        <strain evidence="1 2">DSM 25262</strain>
    </source>
</reference>
<organism evidence="1 2">
    <name type="scientific">Ohtaekwangia koreensis</name>
    <dbReference type="NCBI Taxonomy" id="688867"/>
    <lineage>
        <taxon>Bacteria</taxon>
        <taxon>Pseudomonadati</taxon>
        <taxon>Bacteroidota</taxon>
        <taxon>Cytophagia</taxon>
        <taxon>Cytophagales</taxon>
        <taxon>Fulvivirgaceae</taxon>
        <taxon>Ohtaekwangia</taxon>
    </lineage>
</organism>
<keyword evidence="2" id="KW-1185">Reference proteome</keyword>
<dbReference type="EMBL" id="FUZU01000001">
    <property type="protein sequence ID" value="SKC64672.1"/>
    <property type="molecule type" value="Genomic_DNA"/>
</dbReference>
<dbReference type="InterPro" id="IPR013783">
    <property type="entry name" value="Ig-like_fold"/>
</dbReference>
<evidence type="ECO:0008006" key="3">
    <source>
        <dbReference type="Google" id="ProtNLM"/>
    </source>
</evidence>
<dbReference type="STRING" id="688867.SAMN05660236_2345"/>